<keyword evidence="5" id="KW-1185">Reference proteome</keyword>
<evidence type="ECO:0000313" key="4">
    <source>
        <dbReference type="EMBL" id="TQL79111.1"/>
    </source>
</evidence>
<keyword evidence="2 4" id="KW-0503">Monooxygenase</keyword>
<evidence type="ECO:0000313" key="5">
    <source>
        <dbReference type="Proteomes" id="UP000317043"/>
    </source>
</evidence>
<dbReference type="RefSeq" id="WP_170183438.1">
    <property type="nucleotide sequence ID" value="NZ_JBHTGS010000002.1"/>
</dbReference>
<feature type="domain" description="Luciferase-like" evidence="3">
    <location>
        <begin position="12"/>
        <end position="299"/>
    </location>
</feature>
<evidence type="ECO:0000256" key="2">
    <source>
        <dbReference type="ARBA" id="ARBA00023033"/>
    </source>
</evidence>
<dbReference type="Proteomes" id="UP000317043">
    <property type="component" value="Unassembled WGS sequence"/>
</dbReference>
<dbReference type="AlphaFoldDB" id="A0A543B2S1"/>
<evidence type="ECO:0000256" key="1">
    <source>
        <dbReference type="ARBA" id="ARBA00023002"/>
    </source>
</evidence>
<dbReference type="GO" id="GO:0005829">
    <property type="term" value="C:cytosol"/>
    <property type="evidence" value="ECO:0007669"/>
    <property type="project" value="TreeGrafter"/>
</dbReference>
<protein>
    <submittedName>
        <fullName evidence="4">Alkanesulfonate monooxygenase SsuD/methylene tetrahydromethanopterin reductase-like flavin-dependent oxidoreductase (Luciferase family)</fullName>
    </submittedName>
</protein>
<dbReference type="EMBL" id="VFOW01000001">
    <property type="protein sequence ID" value="TQL79111.1"/>
    <property type="molecule type" value="Genomic_DNA"/>
</dbReference>
<name>A0A543B2S1_9ACTN</name>
<dbReference type="InParanoid" id="A0A543B2S1"/>
<dbReference type="SUPFAM" id="SSF51679">
    <property type="entry name" value="Bacterial luciferase-like"/>
    <property type="match status" value="1"/>
</dbReference>
<dbReference type="InterPro" id="IPR011251">
    <property type="entry name" value="Luciferase-like_dom"/>
</dbReference>
<dbReference type="Gene3D" id="3.20.20.30">
    <property type="entry name" value="Luciferase-like domain"/>
    <property type="match status" value="1"/>
</dbReference>
<reference evidence="4 5" key="1">
    <citation type="submission" date="2019-06" db="EMBL/GenBank/DDBJ databases">
        <title>Sequencing the genomes of 1000 actinobacteria strains.</title>
        <authorList>
            <person name="Klenk H.-P."/>
        </authorList>
    </citation>
    <scope>NUCLEOTIDE SEQUENCE [LARGE SCALE GENOMIC DNA]</scope>
    <source>
        <strain evidence="4 5">DSM 45928</strain>
    </source>
</reference>
<accession>A0A543B2S1</accession>
<gene>
    <name evidence="4" type="ORF">FB566_4712</name>
</gene>
<dbReference type="GO" id="GO:0004497">
    <property type="term" value="F:monooxygenase activity"/>
    <property type="evidence" value="ECO:0007669"/>
    <property type="project" value="UniProtKB-KW"/>
</dbReference>
<organism evidence="4 5">
    <name type="scientific">Stackebrandtia endophytica</name>
    <dbReference type="NCBI Taxonomy" id="1496996"/>
    <lineage>
        <taxon>Bacteria</taxon>
        <taxon>Bacillati</taxon>
        <taxon>Actinomycetota</taxon>
        <taxon>Actinomycetes</taxon>
        <taxon>Glycomycetales</taxon>
        <taxon>Glycomycetaceae</taxon>
        <taxon>Stackebrandtia</taxon>
    </lineage>
</organism>
<evidence type="ECO:0000259" key="3">
    <source>
        <dbReference type="Pfam" id="PF00296"/>
    </source>
</evidence>
<dbReference type="GO" id="GO:0016705">
    <property type="term" value="F:oxidoreductase activity, acting on paired donors, with incorporation or reduction of molecular oxygen"/>
    <property type="evidence" value="ECO:0007669"/>
    <property type="project" value="InterPro"/>
</dbReference>
<dbReference type="Pfam" id="PF00296">
    <property type="entry name" value="Bac_luciferase"/>
    <property type="match status" value="1"/>
</dbReference>
<proteinExistence type="predicted"/>
<dbReference type="InterPro" id="IPR036661">
    <property type="entry name" value="Luciferase-like_sf"/>
</dbReference>
<dbReference type="PANTHER" id="PTHR30137">
    <property type="entry name" value="LUCIFERASE-LIKE MONOOXYGENASE"/>
    <property type="match status" value="1"/>
</dbReference>
<comment type="caution">
    <text evidence="4">The sequence shown here is derived from an EMBL/GenBank/DDBJ whole genome shotgun (WGS) entry which is preliminary data.</text>
</comment>
<keyword evidence="1" id="KW-0560">Oxidoreductase</keyword>
<sequence length="331" mass="35536">MQCDLFLVGEGVRSDPSAVPSNLLSHAVTAEAVGFDTVWLAEHHFIRYGACPSPPVMAASILSRTTRLRVGTAACVLSNRHPVALAEEAVMLDAISDGRFRLGVARGGPWVDVEVFGAGPERLESGFEETLDVLLSWLEGGEVGCSGRFFDFRSVPVLATPSIGLGVWVAATSRGTVDLAAHRGLPLLLGVHSTVEENAGLVRRWREVAEKHGHDPDAAEHGAVFLAYAADNRVEAIERLRIPLIEWLSKGVGDYRRLDGSRGSREQTEYVDRLLAGHLVGAPGESAERLAESAEVTGIRRALLMVEGAASPSEVDENIRRLGVELVPIVS</sequence>
<dbReference type="InterPro" id="IPR050766">
    <property type="entry name" value="Bact_Lucif_Oxidored"/>
</dbReference>
<dbReference type="PANTHER" id="PTHR30137:SF8">
    <property type="entry name" value="BLR5498 PROTEIN"/>
    <property type="match status" value="1"/>
</dbReference>